<name>A0A0F9SH83_9ZZZZ</name>
<proteinExistence type="predicted"/>
<feature type="compositionally biased region" description="Basic residues" evidence="1">
    <location>
        <begin position="88"/>
        <end position="104"/>
    </location>
</feature>
<organism evidence="2">
    <name type="scientific">marine sediment metagenome</name>
    <dbReference type="NCBI Taxonomy" id="412755"/>
    <lineage>
        <taxon>unclassified sequences</taxon>
        <taxon>metagenomes</taxon>
        <taxon>ecological metagenomes</taxon>
    </lineage>
</organism>
<sequence>MGMVKLELARAKNYTLVIPAGHRKGVAQSFHEGKEYMVDDATAEVLLSKVDPLGNDVFRIVMDEPEEPAEEEEVISLVEKKTAEAKHRKEAKARKTKARKKGKGKTLDVENMQITSKPSKRKKKKPAAEGGDSEDAGGDLPSELIEV</sequence>
<dbReference type="AlphaFoldDB" id="A0A0F9SH83"/>
<evidence type="ECO:0000256" key="1">
    <source>
        <dbReference type="SAM" id="MobiDB-lite"/>
    </source>
</evidence>
<accession>A0A0F9SH83</accession>
<gene>
    <name evidence="2" type="ORF">LCGC14_0472310</name>
</gene>
<comment type="caution">
    <text evidence="2">The sequence shown here is derived from an EMBL/GenBank/DDBJ whole genome shotgun (WGS) entry which is preliminary data.</text>
</comment>
<protein>
    <submittedName>
        <fullName evidence="2">Uncharacterized protein</fullName>
    </submittedName>
</protein>
<reference evidence="2" key="1">
    <citation type="journal article" date="2015" name="Nature">
        <title>Complex archaea that bridge the gap between prokaryotes and eukaryotes.</title>
        <authorList>
            <person name="Spang A."/>
            <person name="Saw J.H."/>
            <person name="Jorgensen S.L."/>
            <person name="Zaremba-Niedzwiedzka K."/>
            <person name="Martijn J."/>
            <person name="Lind A.E."/>
            <person name="van Eijk R."/>
            <person name="Schleper C."/>
            <person name="Guy L."/>
            <person name="Ettema T.J."/>
        </authorList>
    </citation>
    <scope>NUCLEOTIDE SEQUENCE</scope>
</reference>
<evidence type="ECO:0000313" key="2">
    <source>
        <dbReference type="EMBL" id="KKN66409.1"/>
    </source>
</evidence>
<dbReference type="EMBL" id="LAZR01000502">
    <property type="protein sequence ID" value="KKN66409.1"/>
    <property type="molecule type" value="Genomic_DNA"/>
</dbReference>
<feature type="region of interest" description="Disordered" evidence="1">
    <location>
        <begin position="80"/>
        <end position="147"/>
    </location>
</feature>